<protein>
    <submittedName>
        <fullName evidence="2">Uncharacterized protein</fullName>
    </submittedName>
</protein>
<feature type="transmembrane region" description="Helical" evidence="1">
    <location>
        <begin position="111"/>
        <end position="130"/>
    </location>
</feature>
<evidence type="ECO:0000313" key="3">
    <source>
        <dbReference type="Proteomes" id="UP000034595"/>
    </source>
</evidence>
<keyword evidence="1" id="KW-1133">Transmembrane helix</keyword>
<feature type="transmembrane region" description="Helical" evidence="1">
    <location>
        <begin position="38"/>
        <end position="58"/>
    </location>
</feature>
<dbReference type="Pfam" id="PF09997">
    <property type="entry name" value="DUF2238"/>
    <property type="match status" value="1"/>
</dbReference>
<comment type="caution">
    <text evidence="2">The sequence shown here is derived from an EMBL/GenBank/DDBJ whole genome shotgun (WGS) entry which is preliminary data.</text>
</comment>
<reference evidence="2 3" key="1">
    <citation type="journal article" date="2015" name="Nature">
        <title>rRNA introns, odd ribosomes, and small enigmatic genomes across a large radiation of phyla.</title>
        <authorList>
            <person name="Brown C.T."/>
            <person name="Hug L.A."/>
            <person name="Thomas B.C."/>
            <person name="Sharon I."/>
            <person name="Castelle C.J."/>
            <person name="Singh A."/>
            <person name="Wilkins M.J."/>
            <person name="Williams K.H."/>
            <person name="Banfield J.F."/>
        </authorList>
    </citation>
    <scope>NUCLEOTIDE SEQUENCE [LARGE SCALE GENOMIC DNA]</scope>
</reference>
<proteinExistence type="predicted"/>
<evidence type="ECO:0000313" key="2">
    <source>
        <dbReference type="EMBL" id="KKT81829.1"/>
    </source>
</evidence>
<gene>
    <name evidence="2" type="ORF">UW78_C0005G0048</name>
</gene>
<organism evidence="2 3">
    <name type="scientific">Candidatus Azambacteria bacterium GW2011_GWA1_44_9</name>
    <dbReference type="NCBI Taxonomy" id="1618610"/>
    <lineage>
        <taxon>Bacteria</taxon>
        <taxon>Candidatus Azamiibacteriota</taxon>
    </lineage>
</organism>
<keyword evidence="1" id="KW-0812">Transmembrane</keyword>
<keyword evidence="1" id="KW-0472">Membrane</keyword>
<accession>A0A0G1NC97</accession>
<dbReference type="InterPro" id="IPR014509">
    <property type="entry name" value="YjdF-like"/>
</dbReference>
<dbReference type="AlphaFoldDB" id="A0A0G1NC97"/>
<dbReference type="Proteomes" id="UP000034595">
    <property type="component" value="Unassembled WGS sequence"/>
</dbReference>
<evidence type="ECO:0000256" key="1">
    <source>
        <dbReference type="SAM" id="Phobius"/>
    </source>
</evidence>
<name>A0A0G1NC97_9BACT</name>
<dbReference type="EMBL" id="LCJQ01000005">
    <property type="protein sequence ID" value="KKT81829.1"/>
    <property type="molecule type" value="Genomic_DNA"/>
</dbReference>
<sequence>MTQRKFPWFLAVALFIITGVNSVANYYSWYWTIRWFDMPMHFAGGAWLAGVTIWWKFFSGRQDMSSVAPTITRLIVWGVGGAFVIGLGWEVYESVVSFLTQGHINNIQDTISDLFLDMAGGTLVAILYNIRKRYA</sequence>
<feature type="transmembrane region" description="Helical" evidence="1">
    <location>
        <begin position="70"/>
        <end position="91"/>
    </location>
</feature>